<evidence type="ECO:0000313" key="2">
    <source>
        <dbReference type="Proteomes" id="UP001196413"/>
    </source>
</evidence>
<comment type="caution">
    <text evidence="1">The sequence shown here is derived from an EMBL/GenBank/DDBJ whole genome shotgun (WGS) entry which is preliminary data.</text>
</comment>
<dbReference type="Proteomes" id="UP001196413">
    <property type="component" value="Unassembled WGS sequence"/>
</dbReference>
<sequence length="83" mass="9442">MDLSNSVELLECLAHDYALETHELEPTDVEVLSVLCSATGKVAEDSSMLDEKYLDRDIALRADSYEFLHIGGQFQYQVLFQRD</sequence>
<accession>A0AAD5QVY6</accession>
<keyword evidence="2" id="KW-1185">Reference proteome</keyword>
<organism evidence="1 2">
    <name type="scientific">Parelaphostrongylus tenuis</name>
    <name type="common">Meningeal worm</name>
    <dbReference type="NCBI Taxonomy" id="148309"/>
    <lineage>
        <taxon>Eukaryota</taxon>
        <taxon>Metazoa</taxon>
        <taxon>Ecdysozoa</taxon>
        <taxon>Nematoda</taxon>
        <taxon>Chromadorea</taxon>
        <taxon>Rhabditida</taxon>
        <taxon>Rhabditina</taxon>
        <taxon>Rhabditomorpha</taxon>
        <taxon>Strongyloidea</taxon>
        <taxon>Metastrongylidae</taxon>
        <taxon>Parelaphostrongylus</taxon>
    </lineage>
</organism>
<protein>
    <submittedName>
        <fullName evidence="1">Uncharacterized protein</fullName>
    </submittedName>
</protein>
<name>A0AAD5QVY6_PARTN</name>
<evidence type="ECO:0000313" key="1">
    <source>
        <dbReference type="EMBL" id="KAJ1361766.1"/>
    </source>
</evidence>
<dbReference type="EMBL" id="JAHQIW010004266">
    <property type="protein sequence ID" value="KAJ1361766.1"/>
    <property type="molecule type" value="Genomic_DNA"/>
</dbReference>
<gene>
    <name evidence="1" type="ORF">KIN20_021101</name>
</gene>
<reference evidence="1" key="1">
    <citation type="submission" date="2021-06" db="EMBL/GenBank/DDBJ databases">
        <title>Parelaphostrongylus tenuis whole genome reference sequence.</title>
        <authorList>
            <person name="Garwood T.J."/>
            <person name="Larsen P.A."/>
            <person name="Fountain-Jones N.M."/>
            <person name="Garbe J.R."/>
            <person name="Macchietto M.G."/>
            <person name="Kania S.A."/>
            <person name="Gerhold R.W."/>
            <person name="Richards J.E."/>
            <person name="Wolf T.M."/>
        </authorList>
    </citation>
    <scope>NUCLEOTIDE SEQUENCE</scope>
    <source>
        <strain evidence="1">MNPRO001-30</strain>
        <tissue evidence="1">Meninges</tissue>
    </source>
</reference>
<proteinExistence type="predicted"/>
<dbReference type="AlphaFoldDB" id="A0AAD5QVY6"/>